<dbReference type="SUPFAM" id="SSF48179">
    <property type="entry name" value="6-phosphogluconate dehydrogenase C-terminal domain-like"/>
    <property type="match status" value="2"/>
</dbReference>
<evidence type="ECO:0000256" key="2">
    <source>
        <dbReference type="ARBA" id="ARBA00009463"/>
    </source>
</evidence>
<feature type="domain" description="3-hydroxyacyl-CoA dehydrogenase C-terminal" evidence="4">
    <location>
        <begin position="502"/>
        <end position="597"/>
    </location>
</feature>
<sequence length="601" mass="62977">MAAPRPDTPLSPFKTVAVVGLGTMGTGITEVLARAGREVVGIDIDEAAAARSVAALESSTARAVARGRLTEQERADVLARVRTSADLSAAADADLVIEVAPESYEVKQQIFRELDRVVRPGTILATGTNALSVTRLAADSARPERVLGLHFFNPAPAMRLVEVVSSVLTAPQAVAAVTDLAAELGKEPVAVGDRPGFVADGLLFGYLNQAAAMYEAKYASREDIDAAMRLGCGLPMGPLALLDLIGVDTARTVLEAMYAASHDRLHAPAPILRQLSEAGLTGRKAGRGFYTYESPGSGTLVRDALTPPEGDAPAPGRPVRVIGVAGSGTMASGIAEVFAKAGYEVVLAARTAGKAEAARARIGGSLARSVDRGRMSAETAAQALDRITATGTYDDFADVDLAVEAVAEDLAVKQQVFATLDKVCKPGAVLATTTSSLPVIACARATSRPQDVVGMHFFNPAPAMKLVEVVRTVLTADDAHATVRGVCAEVRKHPVDCGDRAGFIVNALLFPYLNNAIKMVQEHYASLDDIDAAMKLGGGYPMGPFELLDVVGLDVSLAIEKVLHREFRDPGLAPAPLLEHLVAAGCLGRKTGRGFREHARR</sequence>
<dbReference type="Pfam" id="PF02737">
    <property type="entry name" value="3HCDH_N"/>
    <property type="match status" value="2"/>
</dbReference>
<gene>
    <name evidence="6" type="ORF">ACFPC0_17530</name>
</gene>
<dbReference type="Proteomes" id="UP001595824">
    <property type="component" value="Unassembled WGS sequence"/>
</dbReference>
<keyword evidence="7" id="KW-1185">Reference proteome</keyword>
<feature type="domain" description="3-hydroxyacyl-CoA dehydrogenase NAD binding" evidence="5">
    <location>
        <begin position="15"/>
        <end position="193"/>
    </location>
</feature>
<dbReference type="Gene3D" id="1.10.1040.10">
    <property type="entry name" value="N-(1-d-carboxylethyl)-l-norvaline Dehydrogenase, domain 2"/>
    <property type="match status" value="2"/>
</dbReference>
<dbReference type="SUPFAM" id="SSF51735">
    <property type="entry name" value="NAD(P)-binding Rossmann-fold domains"/>
    <property type="match status" value="2"/>
</dbReference>
<comment type="caution">
    <text evidence="6">The sequence shown here is derived from an EMBL/GenBank/DDBJ whole genome shotgun (WGS) entry which is preliminary data.</text>
</comment>
<dbReference type="EMBL" id="JBHSDP010000015">
    <property type="protein sequence ID" value="MFC4329564.1"/>
    <property type="molecule type" value="Genomic_DNA"/>
</dbReference>
<dbReference type="Gene3D" id="3.40.50.720">
    <property type="entry name" value="NAD(P)-binding Rossmann-like Domain"/>
    <property type="match status" value="2"/>
</dbReference>
<dbReference type="PANTHER" id="PTHR48075">
    <property type="entry name" value="3-HYDROXYACYL-COA DEHYDROGENASE FAMILY PROTEIN"/>
    <property type="match status" value="1"/>
</dbReference>
<accession>A0ABV8TFV4</accession>
<evidence type="ECO:0000256" key="1">
    <source>
        <dbReference type="ARBA" id="ARBA00005086"/>
    </source>
</evidence>
<comment type="similarity">
    <text evidence="2">Belongs to the 3-hydroxyacyl-CoA dehydrogenase family.</text>
</comment>
<keyword evidence="3 6" id="KW-0560">Oxidoreductase</keyword>
<organism evidence="6 7">
    <name type="scientific">Streptomyces andamanensis</name>
    <dbReference type="NCBI Taxonomy" id="1565035"/>
    <lineage>
        <taxon>Bacteria</taxon>
        <taxon>Bacillati</taxon>
        <taxon>Actinomycetota</taxon>
        <taxon>Actinomycetes</taxon>
        <taxon>Kitasatosporales</taxon>
        <taxon>Streptomycetaceae</taxon>
        <taxon>Streptomyces</taxon>
    </lineage>
</organism>
<dbReference type="Pfam" id="PF00725">
    <property type="entry name" value="3HCDH"/>
    <property type="match status" value="2"/>
</dbReference>
<evidence type="ECO:0000256" key="3">
    <source>
        <dbReference type="ARBA" id="ARBA00023002"/>
    </source>
</evidence>
<evidence type="ECO:0000313" key="6">
    <source>
        <dbReference type="EMBL" id="MFC4329564.1"/>
    </source>
</evidence>
<dbReference type="InterPro" id="IPR008927">
    <property type="entry name" value="6-PGluconate_DH-like_C_sf"/>
</dbReference>
<protein>
    <submittedName>
        <fullName evidence="6">3-hydroxyacyl-CoA dehydrogenase family protein</fullName>
        <ecNumber evidence="6">1.1.1.35</ecNumber>
    </submittedName>
</protein>
<comment type="pathway">
    <text evidence="1">Lipid metabolism; butanoate metabolism.</text>
</comment>
<dbReference type="InterPro" id="IPR036291">
    <property type="entry name" value="NAD(P)-bd_dom_sf"/>
</dbReference>
<dbReference type="PANTHER" id="PTHR48075:SF9">
    <property type="entry name" value="3-HYDROXYBUTYRYL-COA DEHYDROGENASE"/>
    <property type="match status" value="1"/>
</dbReference>
<reference evidence="7" key="1">
    <citation type="journal article" date="2019" name="Int. J. Syst. Evol. Microbiol.">
        <title>The Global Catalogue of Microorganisms (GCM) 10K type strain sequencing project: providing services to taxonomists for standard genome sequencing and annotation.</title>
        <authorList>
            <consortium name="The Broad Institute Genomics Platform"/>
            <consortium name="The Broad Institute Genome Sequencing Center for Infectious Disease"/>
            <person name="Wu L."/>
            <person name="Ma J."/>
        </authorList>
    </citation>
    <scope>NUCLEOTIDE SEQUENCE [LARGE SCALE GENOMIC DNA]</scope>
    <source>
        <strain evidence="7">PCU 347</strain>
    </source>
</reference>
<dbReference type="InterPro" id="IPR013328">
    <property type="entry name" value="6PGD_dom2"/>
</dbReference>
<feature type="domain" description="3-hydroxyacyl-CoA dehydrogenase NAD binding" evidence="5">
    <location>
        <begin position="322"/>
        <end position="499"/>
    </location>
</feature>
<dbReference type="InterPro" id="IPR006176">
    <property type="entry name" value="3-OHacyl-CoA_DH_NAD-bd"/>
</dbReference>
<evidence type="ECO:0000259" key="5">
    <source>
        <dbReference type="Pfam" id="PF02737"/>
    </source>
</evidence>
<dbReference type="EC" id="1.1.1.35" evidence="6"/>
<dbReference type="NCBIfam" id="NF005875">
    <property type="entry name" value="PRK07819.1"/>
    <property type="match status" value="1"/>
</dbReference>
<proteinExistence type="inferred from homology"/>
<evidence type="ECO:0000313" key="7">
    <source>
        <dbReference type="Proteomes" id="UP001595824"/>
    </source>
</evidence>
<name>A0ABV8TFV4_9ACTN</name>
<dbReference type="InterPro" id="IPR006108">
    <property type="entry name" value="3HC_DH_C"/>
</dbReference>
<evidence type="ECO:0000259" key="4">
    <source>
        <dbReference type="Pfam" id="PF00725"/>
    </source>
</evidence>
<dbReference type="RefSeq" id="WP_381740084.1">
    <property type="nucleotide sequence ID" value="NZ_JBHSDP010000015.1"/>
</dbReference>
<feature type="domain" description="3-hydroxyacyl-CoA dehydrogenase C-terminal" evidence="4">
    <location>
        <begin position="196"/>
        <end position="292"/>
    </location>
</feature>
<dbReference type="GO" id="GO:0003857">
    <property type="term" value="F:(3S)-3-hydroxyacyl-CoA dehydrogenase (NAD+) activity"/>
    <property type="evidence" value="ECO:0007669"/>
    <property type="project" value="UniProtKB-EC"/>
</dbReference>